<accession>A0A6J4JMS7</accession>
<evidence type="ECO:0000313" key="2">
    <source>
        <dbReference type="EMBL" id="CAA9282672.1"/>
    </source>
</evidence>
<feature type="compositionally biased region" description="Pro residues" evidence="1">
    <location>
        <begin position="35"/>
        <end position="46"/>
    </location>
</feature>
<evidence type="ECO:0000256" key="1">
    <source>
        <dbReference type="SAM" id="MobiDB-lite"/>
    </source>
</evidence>
<dbReference type="EMBL" id="CADCTG010000302">
    <property type="protein sequence ID" value="CAA9282672.1"/>
    <property type="molecule type" value="Genomic_DNA"/>
</dbReference>
<feature type="non-terminal residue" evidence="2">
    <location>
        <position position="1"/>
    </location>
</feature>
<reference evidence="2" key="1">
    <citation type="submission" date="2020-02" db="EMBL/GenBank/DDBJ databases">
        <authorList>
            <person name="Meier V. D."/>
        </authorList>
    </citation>
    <scope>NUCLEOTIDE SEQUENCE</scope>
    <source>
        <strain evidence="2">AVDCRST_MAG08</strain>
    </source>
</reference>
<feature type="compositionally biased region" description="Low complexity" evidence="1">
    <location>
        <begin position="20"/>
        <end position="34"/>
    </location>
</feature>
<dbReference type="AlphaFoldDB" id="A0A6J4JMS7"/>
<feature type="region of interest" description="Disordered" evidence="1">
    <location>
        <begin position="1"/>
        <end position="50"/>
    </location>
</feature>
<proteinExistence type="predicted"/>
<gene>
    <name evidence="2" type="ORF">AVDCRST_MAG08-3892</name>
</gene>
<organism evidence="2">
    <name type="scientific">uncultured Acetobacteraceae bacterium</name>
    <dbReference type="NCBI Taxonomy" id="169975"/>
    <lineage>
        <taxon>Bacteria</taxon>
        <taxon>Pseudomonadati</taxon>
        <taxon>Pseudomonadota</taxon>
        <taxon>Alphaproteobacteria</taxon>
        <taxon>Acetobacterales</taxon>
        <taxon>Acetobacteraceae</taxon>
        <taxon>environmental samples</taxon>
    </lineage>
</organism>
<sequence>WWCASSARSRPPCAWDRRASGWSSSATSRSGPRPRSSPPSSPPSCPGSPSWCASVPAASPFSTLWATRSRQRRPFFRHYQS</sequence>
<name>A0A6J4JMS7_9PROT</name>
<protein>
    <submittedName>
        <fullName evidence="2">Uncharacterized protein</fullName>
    </submittedName>
</protein>
<feature type="non-terminal residue" evidence="2">
    <location>
        <position position="81"/>
    </location>
</feature>